<dbReference type="Pfam" id="PF01545">
    <property type="entry name" value="Cation_efflux"/>
    <property type="match status" value="1"/>
</dbReference>
<sequence length="299" mass="32096">MTVAHEARVLRRSIAATLLVSALGIGFGLASGAQSIIFDGVFSVLDAALSLLSLMVTRLVAREDSRRFQHGFWHIEPMVIAVNGGITLLLCGYAFVTAATDLLAGGRPLAFGWAAGYAVVVAAIGFTMFAYGRRANRQIGSDLLALDARGWLLSALITSALLAAFVAGAVLDGTPHAWLTPYVDPAVLMVLTLCLLPVPARIVWRAATEIFLMTPDTLDARVRRVMDAVVARHGFTTYSSYAAKVGRGRFIEIHVVVPADHPGTTAWFDGVRREIGEALGEAGPHRWLTIVFTTDPAWI</sequence>
<feature type="transmembrane region" description="Helical" evidence="6">
    <location>
        <begin position="151"/>
        <end position="171"/>
    </location>
</feature>
<evidence type="ECO:0000256" key="1">
    <source>
        <dbReference type="ARBA" id="ARBA00004141"/>
    </source>
</evidence>
<feature type="domain" description="Cation efflux protein transmembrane" evidence="7">
    <location>
        <begin position="12"/>
        <end position="209"/>
    </location>
</feature>
<keyword evidence="2" id="KW-0813">Transport</keyword>
<protein>
    <submittedName>
        <fullName evidence="8">Cation efflux family transporter</fullName>
    </submittedName>
</protein>
<reference evidence="8 9" key="1">
    <citation type="submission" date="2015-12" db="EMBL/GenBank/DDBJ databases">
        <title>Genome sequence of Tistrella mobilis MCCC 1A02139.</title>
        <authorList>
            <person name="Lu L."/>
            <person name="Lai Q."/>
            <person name="Shao Z."/>
            <person name="Qian P."/>
        </authorList>
    </citation>
    <scope>NUCLEOTIDE SEQUENCE [LARGE SCALE GENOMIC DNA]</scope>
    <source>
        <strain evidence="8 9">MCCC 1A02139</strain>
    </source>
</reference>
<name>A0A162LI63_9PROT</name>
<dbReference type="InterPro" id="IPR027469">
    <property type="entry name" value="Cation_efflux_TMD_sf"/>
</dbReference>
<dbReference type="InterPro" id="IPR058533">
    <property type="entry name" value="Cation_efflux_TM"/>
</dbReference>
<evidence type="ECO:0000256" key="6">
    <source>
        <dbReference type="SAM" id="Phobius"/>
    </source>
</evidence>
<keyword evidence="3 6" id="KW-0812">Transmembrane</keyword>
<dbReference type="GO" id="GO:0015093">
    <property type="term" value="F:ferrous iron transmembrane transporter activity"/>
    <property type="evidence" value="ECO:0007669"/>
    <property type="project" value="TreeGrafter"/>
</dbReference>
<feature type="transmembrane region" description="Helical" evidence="6">
    <location>
        <begin position="12"/>
        <end position="30"/>
    </location>
</feature>
<evidence type="ECO:0000256" key="2">
    <source>
        <dbReference type="ARBA" id="ARBA00022448"/>
    </source>
</evidence>
<dbReference type="GeneID" id="97243262"/>
<dbReference type="AlphaFoldDB" id="A0A162LI63"/>
<dbReference type="GO" id="GO:0005886">
    <property type="term" value="C:plasma membrane"/>
    <property type="evidence" value="ECO:0007669"/>
    <property type="project" value="TreeGrafter"/>
</dbReference>
<accession>A0A162LI63</accession>
<evidence type="ECO:0000313" key="9">
    <source>
        <dbReference type="Proteomes" id="UP000075787"/>
    </source>
</evidence>
<evidence type="ECO:0000256" key="3">
    <source>
        <dbReference type="ARBA" id="ARBA00022692"/>
    </source>
</evidence>
<proteinExistence type="predicted"/>
<gene>
    <name evidence="8" type="ORF">AUP44_24135</name>
</gene>
<dbReference type="PANTHER" id="PTHR43840:SF15">
    <property type="entry name" value="MITOCHONDRIAL METAL TRANSPORTER 1-RELATED"/>
    <property type="match status" value="1"/>
</dbReference>
<evidence type="ECO:0000256" key="4">
    <source>
        <dbReference type="ARBA" id="ARBA00022989"/>
    </source>
</evidence>
<evidence type="ECO:0000256" key="5">
    <source>
        <dbReference type="ARBA" id="ARBA00023136"/>
    </source>
</evidence>
<dbReference type="PANTHER" id="PTHR43840">
    <property type="entry name" value="MITOCHONDRIAL METAL TRANSPORTER 1-RELATED"/>
    <property type="match status" value="1"/>
</dbReference>
<evidence type="ECO:0000313" key="8">
    <source>
        <dbReference type="EMBL" id="KYO55113.1"/>
    </source>
</evidence>
<keyword evidence="5 6" id="KW-0472">Membrane</keyword>
<feature type="transmembrane region" description="Helical" evidence="6">
    <location>
        <begin position="110"/>
        <end position="131"/>
    </location>
</feature>
<dbReference type="OrthoDB" id="2388015at2"/>
<dbReference type="InterPro" id="IPR050291">
    <property type="entry name" value="CDF_Transporter"/>
</dbReference>
<dbReference type="GO" id="GO:0015341">
    <property type="term" value="F:zinc efflux antiporter activity"/>
    <property type="evidence" value="ECO:0007669"/>
    <property type="project" value="TreeGrafter"/>
</dbReference>
<dbReference type="Proteomes" id="UP000075787">
    <property type="component" value="Unassembled WGS sequence"/>
</dbReference>
<evidence type="ECO:0000259" key="7">
    <source>
        <dbReference type="Pfam" id="PF01545"/>
    </source>
</evidence>
<dbReference type="RefSeq" id="WP_062762487.1">
    <property type="nucleotide sequence ID" value="NZ_CP121045.1"/>
</dbReference>
<feature type="transmembrane region" description="Helical" evidence="6">
    <location>
        <begin position="36"/>
        <end position="57"/>
    </location>
</feature>
<feature type="transmembrane region" description="Helical" evidence="6">
    <location>
        <begin position="186"/>
        <end position="204"/>
    </location>
</feature>
<organism evidence="8 9">
    <name type="scientific">Tistrella mobilis</name>
    <dbReference type="NCBI Taxonomy" id="171437"/>
    <lineage>
        <taxon>Bacteria</taxon>
        <taxon>Pseudomonadati</taxon>
        <taxon>Pseudomonadota</taxon>
        <taxon>Alphaproteobacteria</taxon>
        <taxon>Geminicoccales</taxon>
        <taxon>Geminicoccaceae</taxon>
        <taxon>Tistrella</taxon>
    </lineage>
</organism>
<feature type="transmembrane region" description="Helical" evidence="6">
    <location>
        <begin position="78"/>
        <end position="98"/>
    </location>
</feature>
<dbReference type="Gene3D" id="1.20.1510.10">
    <property type="entry name" value="Cation efflux protein transmembrane domain"/>
    <property type="match status" value="1"/>
</dbReference>
<dbReference type="SUPFAM" id="SSF161111">
    <property type="entry name" value="Cation efflux protein transmembrane domain-like"/>
    <property type="match status" value="1"/>
</dbReference>
<comment type="caution">
    <text evidence="8">The sequence shown here is derived from an EMBL/GenBank/DDBJ whole genome shotgun (WGS) entry which is preliminary data.</text>
</comment>
<keyword evidence="4 6" id="KW-1133">Transmembrane helix</keyword>
<dbReference type="GO" id="GO:0006882">
    <property type="term" value="P:intracellular zinc ion homeostasis"/>
    <property type="evidence" value="ECO:0007669"/>
    <property type="project" value="TreeGrafter"/>
</dbReference>
<dbReference type="EMBL" id="LPZR01000071">
    <property type="protein sequence ID" value="KYO55113.1"/>
    <property type="molecule type" value="Genomic_DNA"/>
</dbReference>
<comment type="subcellular location">
    <subcellularLocation>
        <location evidence="1">Membrane</location>
        <topology evidence="1">Multi-pass membrane protein</topology>
    </subcellularLocation>
</comment>
<dbReference type="GO" id="GO:0015086">
    <property type="term" value="F:cadmium ion transmembrane transporter activity"/>
    <property type="evidence" value="ECO:0007669"/>
    <property type="project" value="TreeGrafter"/>
</dbReference>